<comment type="caution">
    <text evidence="2">The sequence shown here is derived from an EMBL/GenBank/DDBJ whole genome shotgun (WGS) entry which is preliminary data.</text>
</comment>
<evidence type="ECO:0008006" key="4">
    <source>
        <dbReference type="Google" id="ProtNLM"/>
    </source>
</evidence>
<dbReference type="GO" id="GO:0008194">
    <property type="term" value="F:UDP-glycosyltransferase activity"/>
    <property type="evidence" value="ECO:0007669"/>
    <property type="project" value="InterPro"/>
</dbReference>
<gene>
    <name evidence="2" type="ORF">DVH24_016624</name>
</gene>
<organism evidence="2 3">
    <name type="scientific">Malus domestica</name>
    <name type="common">Apple</name>
    <name type="synonym">Pyrus malus</name>
    <dbReference type="NCBI Taxonomy" id="3750"/>
    <lineage>
        <taxon>Eukaryota</taxon>
        <taxon>Viridiplantae</taxon>
        <taxon>Streptophyta</taxon>
        <taxon>Embryophyta</taxon>
        <taxon>Tracheophyta</taxon>
        <taxon>Spermatophyta</taxon>
        <taxon>Magnoliopsida</taxon>
        <taxon>eudicotyledons</taxon>
        <taxon>Gunneridae</taxon>
        <taxon>Pentapetalae</taxon>
        <taxon>rosids</taxon>
        <taxon>fabids</taxon>
        <taxon>Rosales</taxon>
        <taxon>Rosaceae</taxon>
        <taxon>Amygdaloideae</taxon>
        <taxon>Maleae</taxon>
        <taxon>Malus</taxon>
    </lineage>
</organism>
<sequence length="113" mass="12829">MVCREGRREWDDSFGRHNVGRLVSHCGWSSVLESMNFGVPIIAMPIHLDKPFNARLLEELGVGVEVKKTGGSLRREEVAKAIKDVVENNIGRKAMELRDNIGKRDDQERWVGE</sequence>
<accession>A0A498HUY2</accession>
<evidence type="ECO:0000313" key="2">
    <source>
        <dbReference type="EMBL" id="RXH73802.1"/>
    </source>
</evidence>
<dbReference type="PANTHER" id="PTHR48044">
    <property type="entry name" value="GLYCOSYLTRANSFERASE"/>
    <property type="match status" value="1"/>
</dbReference>
<proteinExistence type="predicted"/>
<name>A0A498HUY2_MALDO</name>
<dbReference type="EMBL" id="RDQH01000341">
    <property type="protein sequence ID" value="RXH73802.1"/>
    <property type="molecule type" value="Genomic_DNA"/>
</dbReference>
<keyword evidence="1" id="KW-0808">Transferase</keyword>
<dbReference type="Pfam" id="PF00201">
    <property type="entry name" value="UDPGT"/>
    <property type="match status" value="1"/>
</dbReference>
<dbReference type="PANTHER" id="PTHR48044:SF29">
    <property type="entry name" value="GLYCOSYLTRANSFERASE"/>
    <property type="match status" value="1"/>
</dbReference>
<dbReference type="InterPro" id="IPR002213">
    <property type="entry name" value="UDP_glucos_trans"/>
</dbReference>
<dbReference type="Proteomes" id="UP000290289">
    <property type="component" value="Chromosome 15"/>
</dbReference>
<reference evidence="2 3" key="1">
    <citation type="submission" date="2018-10" db="EMBL/GenBank/DDBJ databases">
        <title>A high-quality apple genome assembly.</title>
        <authorList>
            <person name="Hu J."/>
        </authorList>
    </citation>
    <scope>NUCLEOTIDE SEQUENCE [LARGE SCALE GENOMIC DNA]</scope>
    <source>
        <strain evidence="3">cv. HFTH1</strain>
        <tissue evidence="2">Young leaf</tissue>
    </source>
</reference>
<protein>
    <recommendedName>
        <fullName evidence="4">UDP-glycosyltransferases domain-containing protein</fullName>
    </recommendedName>
</protein>
<dbReference type="AlphaFoldDB" id="A0A498HUY2"/>
<evidence type="ECO:0000313" key="3">
    <source>
        <dbReference type="Proteomes" id="UP000290289"/>
    </source>
</evidence>
<dbReference type="SUPFAM" id="SSF53756">
    <property type="entry name" value="UDP-Glycosyltransferase/glycogen phosphorylase"/>
    <property type="match status" value="1"/>
</dbReference>
<evidence type="ECO:0000256" key="1">
    <source>
        <dbReference type="ARBA" id="ARBA00022679"/>
    </source>
</evidence>
<dbReference type="GO" id="GO:1901135">
    <property type="term" value="P:carbohydrate derivative metabolic process"/>
    <property type="evidence" value="ECO:0007669"/>
    <property type="project" value="UniProtKB-ARBA"/>
</dbReference>
<dbReference type="Gene3D" id="3.40.50.2000">
    <property type="entry name" value="Glycogen Phosphorylase B"/>
    <property type="match status" value="1"/>
</dbReference>
<keyword evidence="3" id="KW-1185">Reference proteome</keyword>